<dbReference type="STRING" id="1125876.SAMN05443292_0513"/>
<protein>
    <recommendedName>
        <fullName evidence="4">DUF2975 domain-containing protein</fullName>
    </recommendedName>
</protein>
<keyword evidence="1" id="KW-0812">Transmembrane</keyword>
<reference evidence="2 3" key="1">
    <citation type="submission" date="2016-10" db="EMBL/GenBank/DDBJ databases">
        <authorList>
            <person name="de Groot N.N."/>
        </authorList>
    </citation>
    <scope>NUCLEOTIDE SEQUENCE [LARGE SCALE GENOMIC DNA]</scope>
    <source>
        <strain evidence="2 3">DSM 26000</strain>
    </source>
</reference>
<dbReference type="Pfam" id="PF11188">
    <property type="entry name" value="DUF2975"/>
    <property type="match status" value="1"/>
</dbReference>
<feature type="transmembrane region" description="Helical" evidence="1">
    <location>
        <begin position="12"/>
        <end position="30"/>
    </location>
</feature>
<organism evidence="2 3">
    <name type="scientific">Halpernia frigidisoli</name>
    <dbReference type="NCBI Taxonomy" id="1125876"/>
    <lineage>
        <taxon>Bacteria</taxon>
        <taxon>Pseudomonadati</taxon>
        <taxon>Bacteroidota</taxon>
        <taxon>Flavobacteriia</taxon>
        <taxon>Flavobacteriales</taxon>
        <taxon>Weeksellaceae</taxon>
        <taxon>Chryseobacterium group</taxon>
        <taxon>Halpernia</taxon>
    </lineage>
</organism>
<gene>
    <name evidence="2" type="ORF">SAMN05443292_0513</name>
</gene>
<keyword evidence="1" id="KW-0472">Membrane</keyword>
<evidence type="ECO:0000256" key="1">
    <source>
        <dbReference type="SAM" id="Phobius"/>
    </source>
</evidence>
<evidence type="ECO:0008006" key="4">
    <source>
        <dbReference type="Google" id="ProtNLM"/>
    </source>
</evidence>
<dbReference type="OrthoDB" id="1163870at2"/>
<dbReference type="AlphaFoldDB" id="A0A1I3DK23"/>
<dbReference type="EMBL" id="FOQT01000001">
    <property type="protein sequence ID" value="SFH86888.1"/>
    <property type="molecule type" value="Genomic_DNA"/>
</dbReference>
<accession>A0A1I3DK23</accession>
<keyword evidence="1" id="KW-1133">Transmembrane helix</keyword>
<sequence>MKITGTNSLAKYLSYFAFFIFAFCAVHLVYELVGHAVLYYKHQSGSQIFPNTFILNKNVGWTRNKWTIPMDQLLKFKINYPFSSVQVVTGVYGSSQIIYNSLAFLFLSLFFFLSYKTLKEMSTDKIFNPNAIKWLKHFAYFNLIVAILFILYTVFFHSIDISIIFQIFFSGFLGIMILFVVDFFKKGYQLQNENDLTI</sequence>
<feature type="transmembrane region" description="Helical" evidence="1">
    <location>
        <begin position="138"/>
        <end position="157"/>
    </location>
</feature>
<feature type="transmembrane region" description="Helical" evidence="1">
    <location>
        <begin position="163"/>
        <end position="184"/>
    </location>
</feature>
<dbReference type="Proteomes" id="UP000198931">
    <property type="component" value="Unassembled WGS sequence"/>
</dbReference>
<dbReference type="RefSeq" id="WP_090078583.1">
    <property type="nucleotide sequence ID" value="NZ_FOQT01000001.1"/>
</dbReference>
<evidence type="ECO:0000313" key="2">
    <source>
        <dbReference type="EMBL" id="SFH86888.1"/>
    </source>
</evidence>
<proteinExistence type="predicted"/>
<dbReference type="InterPro" id="IPR021354">
    <property type="entry name" value="DUF2975"/>
</dbReference>
<evidence type="ECO:0000313" key="3">
    <source>
        <dbReference type="Proteomes" id="UP000198931"/>
    </source>
</evidence>
<feature type="transmembrane region" description="Helical" evidence="1">
    <location>
        <begin position="97"/>
        <end position="118"/>
    </location>
</feature>
<name>A0A1I3DK23_9FLAO</name>
<keyword evidence="3" id="KW-1185">Reference proteome</keyword>